<dbReference type="InterPro" id="IPR005467">
    <property type="entry name" value="His_kinase_dom"/>
</dbReference>
<dbReference type="PRINTS" id="PR00344">
    <property type="entry name" value="BCTRLSENSOR"/>
</dbReference>
<evidence type="ECO:0000256" key="2">
    <source>
        <dbReference type="ARBA" id="ARBA00012438"/>
    </source>
</evidence>
<dbReference type="InterPro" id="IPR003661">
    <property type="entry name" value="HisK_dim/P_dom"/>
</dbReference>
<accession>A0A1U7HU58</accession>
<evidence type="ECO:0000256" key="5">
    <source>
        <dbReference type="ARBA" id="ARBA00022777"/>
    </source>
</evidence>
<dbReference type="SUPFAM" id="SSF55785">
    <property type="entry name" value="PYP-like sensor domain (PAS domain)"/>
    <property type="match status" value="4"/>
</dbReference>
<comment type="caution">
    <text evidence="12">The sequence shown here is derived from an EMBL/GenBank/DDBJ whole genome shotgun (WGS) entry which is preliminary data.</text>
</comment>
<organism evidence="12 13">
    <name type="scientific">Chroogloeocystis siderophila 5.2 s.c.1</name>
    <dbReference type="NCBI Taxonomy" id="247279"/>
    <lineage>
        <taxon>Bacteria</taxon>
        <taxon>Bacillati</taxon>
        <taxon>Cyanobacteriota</taxon>
        <taxon>Cyanophyceae</taxon>
        <taxon>Oscillatoriophycideae</taxon>
        <taxon>Chroococcales</taxon>
        <taxon>Chroococcaceae</taxon>
        <taxon>Chroogloeocystis</taxon>
    </lineage>
</organism>
<dbReference type="FunFam" id="1.10.287.130:FF:000001">
    <property type="entry name" value="Two-component sensor histidine kinase"/>
    <property type="match status" value="1"/>
</dbReference>
<dbReference type="AlphaFoldDB" id="A0A1U7HU58"/>
<evidence type="ECO:0000256" key="1">
    <source>
        <dbReference type="ARBA" id="ARBA00000085"/>
    </source>
</evidence>
<dbReference type="SUPFAM" id="SSF55874">
    <property type="entry name" value="ATPase domain of HSP90 chaperone/DNA topoisomerase II/histidine kinase"/>
    <property type="match status" value="1"/>
</dbReference>
<reference evidence="12 13" key="1">
    <citation type="submission" date="2016-11" db="EMBL/GenBank/DDBJ databases">
        <title>Draft Genome Sequences of Nine Cyanobacterial Strains from Diverse Habitats.</title>
        <authorList>
            <person name="Zhu T."/>
            <person name="Hou S."/>
            <person name="Lu X."/>
            <person name="Hess W.R."/>
        </authorList>
    </citation>
    <scope>NUCLEOTIDE SEQUENCE [LARGE SCALE GENOMIC DNA]</scope>
    <source>
        <strain evidence="12 13">5.2 s.c.1</strain>
    </source>
</reference>
<dbReference type="InterPro" id="IPR000700">
    <property type="entry name" value="PAS-assoc_C"/>
</dbReference>
<dbReference type="OrthoDB" id="518094at2"/>
<keyword evidence="4" id="KW-0808">Transferase</keyword>
<feature type="domain" description="PAC" evidence="11">
    <location>
        <begin position="515"/>
        <end position="567"/>
    </location>
</feature>
<dbReference type="InterPro" id="IPR036890">
    <property type="entry name" value="HATPase_C_sf"/>
</dbReference>
<name>A0A1U7HU58_9CHRO</name>
<keyword evidence="13" id="KW-1185">Reference proteome</keyword>
<dbReference type="CDD" id="cd00130">
    <property type="entry name" value="PAS"/>
    <property type="match status" value="3"/>
</dbReference>
<dbReference type="Pfam" id="PF00512">
    <property type="entry name" value="HisKA"/>
    <property type="match status" value="1"/>
</dbReference>
<dbReference type="SMART" id="SM00091">
    <property type="entry name" value="PAS"/>
    <property type="match status" value="4"/>
</dbReference>
<evidence type="ECO:0000259" key="9">
    <source>
        <dbReference type="PROSITE" id="PS50109"/>
    </source>
</evidence>
<dbReference type="PROSITE" id="PS50113">
    <property type="entry name" value="PAC"/>
    <property type="match status" value="3"/>
</dbReference>
<dbReference type="Proteomes" id="UP000185984">
    <property type="component" value="Unassembled WGS sequence"/>
</dbReference>
<feature type="domain" description="PAS" evidence="10">
    <location>
        <begin position="687"/>
        <end position="757"/>
    </location>
</feature>
<dbReference type="SMART" id="SM00388">
    <property type="entry name" value="HisKA"/>
    <property type="match status" value="1"/>
</dbReference>
<protein>
    <recommendedName>
        <fullName evidence="2">histidine kinase</fullName>
        <ecNumber evidence="2">2.7.13.3</ecNumber>
    </recommendedName>
</protein>
<evidence type="ECO:0000259" key="11">
    <source>
        <dbReference type="PROSITE" id="PS50113"/>
    </source>
</evidence>
<dbReference type="InterPro" id="IPR052162">
    <property type="entry name" value="Sensor_kinase/Photoreceptor"/>
</dbReference>
<dbReference type="Gene3D" id="3.30.565.10">
    <property type="entry name" value="Histidine kinase-like ATPase, C-terminal domain"/>
    <property type="match status" value="1"/>
</dbReference>
<dbReference type="InterPro" id="IPR013655">
    <property type="entry name" value="PAS_fold_3"/>
</dbReference>
<comment type="catalytic activity">
    <reaction evidence="1">
        <text>ATP + protein L-histidine = ADP + protein N-phospho-L-histidine.</text>
        <dbReference type="EC" id="2.7.13.3"/>
    </reaction>
</comment>
<keyword evidence="7 8" id="KW-0472">Membrane</keyword>
<feature type="transmembrane region" description="Helical" evidence="8">
    <location>
        <begin position="236"/>
        <end position="255"/>
    </location>
</feature>
<dbReference type="PANTHER" id="PTHR43304">
    <property type="entry name" value="PHYTOCHROME-LIKE PROTEIN CPH1"/>
    <property type="match status" value="1"/>
</dbReference>
<dbReference type="Pfam" id="PF00989">
    <property type="entry name" value="PAS"/>
    <property type="match status" value="1"/>
</dbReference>
<dbReference type="InterPro" id="IPR000014">
    <property type="entry name" value="PAS"/>
</dbReference>
<keyword evidence="5" id="KW-0418">Kinase</keyword>
<sequence length="1044" mass="117311">MKESSAPPHYLQQHLAKIPLGILLSVPFLLQILGFTRSIHYFSAHSEPQAIDVVQYHTYQLDDSSSTTPAASREILSVISNSLEKLQNREFDSQHWQYGFSSIKFERVDVTTHFGNNAQNSDIASQLDKRFVYSFTDRNSHTQLKVAIATHSIKSLDLANEFVVKQSLSTSTDFLFALLLRMCVSTLGLARPEASIRASLIHVLIRTLLYRDKSDLDSVSVITPESEVRRISNQHLQILAGCCLTVILALATWLLTARRLLKPRRYFSREATTHNQSAQVVTPLDVTRLINALPQINRITLPLLEPRDDRLQNLTNTLPGIIYAAIIEPDGLMHFEYINQATETFYEISAQEFLAQPNRIILMQMHPEDRAGFLKQLAHQRQTLATFTYEWRSITPSGKLRWLRATAQPQKRKGTIYWHGMILDISNLKQREQALQASYAQLDDILNSAGVAIAQLRFYPDRTVDADYRTAGCTAVTGYIPEELTAQLWASRIPSEDLQAISAQAFAAISQEQPVTVEYRFRRKDGSQCWIADILTSRWNETAGYWQVTAVGVDITDRKNVETALHQSEALNRAILKTLPDLIVRMHQDGTYLDVKPTTAFPILTSPNLIGSNIRDVLPPDAAQQRLAAAATALSTKQMQVYEFPLVVTGQWLWQEARVMPLTTDEVLIVIRDLTQRKQAEQALQENEQQFRQAFDDAPIGMALILITGEFRQVNRSLCEIVGYSEAELLALTIADITHPDDHQTDAEYRQQLLAGTLRCYEIEKRYVRKQGDIVQTLLNVSLVRDATQQPLHFIAQILDVSDRYEIARMKDEFVAIVSHELRTPLTAIRGSLGILATGVLDDEPSKVQDLLQIALNNSDRLMRLVDDILNLERLESGKIPLMLEACEVGDLIQQAIACTATIAEAANIKISTLFPTIQIKVASDAIVQTLTNLLSNAVKFSPSGSTVWLNAEVRDNDDTATSTPYILFSVKDQGRGIPADKIETIFRRFQQVDISDSRQKRGTGLGLAICKSIVQQHGGQIWVKSQQGIGSTFYFTLPIAQPE</sequence>
<dbReference type="PANTHER" id="PTHR43304:SF1">
    <property type="entry name" value="PAC DOMAIN-CONTAINING PROTEIN"/>
    <property type="match status" value="1"/>
</dbReference>
<feature type="domain" description="PAC" evidence="11">
    <location>
        <begin position="387"/>
        <end position="437"/>
    </location>
</feature>
<dbReference type="InterPro" id="IPR003594">
    <property type="entry name" value="HATPase_dom"/>
</dbReference>
<evidence type="ECO:0000256" key="7">
    <source>
        <dbReference type="ARBA" id="ARBA00023136"/>
    </source>
</evidence>
<dbReference type="CDD" id="cd16922">
    <property type="entry name" value="HATPase_EvgS-ArcB-TorS-like"/>
    <property type="match status" value="1"/>
</dbReference>
<dbReference type="SUPFAM" id="SSF47384">
    <property type="entry name" value="Homodimeric domain of signal transducing histidine kinase"/>
    <property type="match status" value="1"/>
</dbReference>
<dbReference type="InterPro" id="IPR013656">
    <property type="entry name" value="PAS_4"/>
</dbReference>
<feature type="domain" description="Histidine kinase" evidence="9">
    <location>
        <begin position="817"/>
        <end position="1042"/>
    </location>
</feature>
<evidence type="ECO:0000313" key="13">
    <source>
        <dbReference type="Proteomes" id="UP000185984"/>
    </source>
</evidence>
<evidence type="ECO:0000256" key="3">
    <source>
        <dbReference type="ARBA" id="ARBA00022553"/>
    </source>
</evidence>
<keyword evidence="3" id="KW-0597">Phosphoprotein</keyword>
<dbReference type="STRING" id="247279.NIES1031_10115"/>
<dbReference type="FunFam" id="3.30.565.10:FF:000006">
    <property type="entry name" value="Sensor histidine kinase WalK"/>
    <property type="match status" value="1"/>
</dbReference>
<keyword evidence="8" id="KW-0812">Transmembrane</keyword>
<dbReference type="GO" id="GO:0006355">
    <property type="term" value="P:regulation of DNA-templated transcription"/>
    <property type="evidence" value="ECO:0007669"/>
    <property type="project" value="InterPro"/>
</dbReference>
<dbReference type="InterPro" id="IPR001610">
    <property type="entry name" value="PAC"/>
</dbReference>
<dbReference type="InterPro" id="IPR013767">
    <property type="entry name" value="PAS_fold"/>
</dbReference>
<dbReference type="GO" id="GO:0000155">
    <property type="term" value="F:phosphorelay sensor kinase activity"/>
    <property type="evidence" value="ECO:0007669"/>
    <property type="project" value="InterPro"/>
</dbReference>
<dbReference type="SMART" id="SM00086">
    <property type="entry name" value="PAC"/>
    <property type="match status" value="4"/>
</dbReference>
<dbReference type="PROSITE" id="PS50109">
    <property type="entry name" value="HIS_KIN"/>
    <property type="match status" value="1"/>
</dbReference>
<gene>
    <name evidence="12" type="ORF">NIES1031_10115</name>
</gene>
<keyword evidence="8" id="KW-1133">Transmembrane helix</keyword>
<dbReference type="EC" id="2.7.13.3" evidence="2"/>
<feature type="transmembrane region" description="Helical" evidence="8">
    <location>
        <begin position="18"/>
        <end position="36"/>
    </location>
</feature>
<evidence type="ECO:0000256" key="8">
    <source>
        <dbReference type="SAM" id="Phobius"/>
    </source>
</evidence>
<keyword evidence="6" id="KW-0902">Two-component regulatory system</keyword>
<dbReference type="EMBL" id="MRCC01000007">
    <property type="protein sequence ID" value="OKH27065.1"/>
    <property type="molecule type" value="Genomic_DNA"/>
</dbReference>
<dbReference type="Pfam" id="PF08448">
    <property type="entry name" value="PAS_4"/>
    <property type="match status" value="1"/>
</dbReference>
<dbReference type="InterPro" id="IPR035965">
    <property type="entry name" value="PAS-like_dom_sf"/>
</dbReference>
<evidence type="ECO:0000256" key="4">
    <source>
        <dbReference type="ARBA" id="ARBA00022679"/>
    </source>
</evidence>
<proteinExistence type="predicted"/>
<dbReference type="Gene3D" id="1.10.287.130">
    <property type="match status" value="1"/>
</dbReference>
<evidence type="ECO:0000259" key="10">
    <source>
        <dbReference type="PROSITE" id="PS50112"/>
    </source>
</evidence>
<dbReference type="SMART" id="SM00387">
    <property type="entry name" value="HATPase_c"/>
    <property type="match status" value="1"/>
</dbReference>
<dbReference type="InterPro" id="IPR036097">
    <property type="entry name" value="HisK_dim/P_sf"/>
</dbReference>
<dbReference type="PROSITE" id="PS50112">
    <property type="entry name" value="PAS"/>
    <property type="match status" value="1"/>
</dbReference>
<evidence type="ECO:0000313" key="12">
    <source>
        <dbReference type="EMBL" id="OKH27065.1"/>
    </source>
</evidence>
<feature type="domain" description="PAC" evidence="11">
    <location>
        <begin position="761"/>
        <end position="813"/>
    </location>
</feature>
<dbReference type="Pfam" id="PF08447">
    <property type="entry name" value="PAS_3"/>
    <property type="match status" value="2"/>
</dbReference>
<dbReference type="Pfam" id="PF02518">
    <property type="entry name" value="HATPase_c"/>
    <property type="match status" value="1"/>
</dbReference>
<evidence type="ECO:0000256" key="6">
    <source>
        <dbReference type="ARBA" id="ARBA00023012"/>
    </source>
</evidence>
<dbReference type="NCBIfam" id="TIGR00229">
    <property type="entry name" value="sensory_box"/>
    <property type="match status" value="4"/>
</dbReference>
<dbReference type="InterPro" id="IPR004358">
    <property type="entry name" value="Sig_transdc_His_kin-like_C"/>
</dbReference>
<dbReference type="RefSeq" id="WP_073549277.1">
    <property type="nucleotide sequence ID" value="NZ_CAWMVK010000041.1"/>
</dbReference>
<dbReference type="CDD" id="cd00082">
    <property type="entry name" value="HisKA"/>
    <property type="match status" value="1"/>
</dbReference>
<dbReference type="Gene3D" id="3.30.450.20">
    <property type="entry name" value="PAS domain"/>
    <property type="match status" value="4"/>
</dbReference>